<dbReference type="CDD" id="cd00609">
    <property type="entry name" value="AAT_like"/>
    <property type="match status" value="1"/>
</dbReference>
<proteinExistence type="inferred from homology"/>
<dbReference type="EC" id="4.4.1.13" evidence="2"/>
<dbReference type="InterPro" id="IPR015422">
    <property type="entry name" value="PyrdxlP-dep_Trfase_small"/>
</dbReference>
<evidence type="ECO:0000259" key="6">
    <source>
        <dbReference type="Pfam" id="PF00155"/>
    </source>
</evidence>
<dbReference type="EMBL" id="JAUSRB010000003">
    <property type="protein sequence ID" value="MDP9870262.1"/>
    <property type="molecule type" value="Genomic_DNA"/>
</dbReference>
<comment type="cofactor">
    <cofactor evidence="1">
        <name>pyridoxal 5'-phosphate</name>
        <dbReference type="ChEBI" id="CHEBI:597326"/>
    </cofactor>
</comment>
<evidence type="ECO:0000256" key="2">
    <source>
        <dbReference type="ARBA" id="ARBA00012224"/>
    </source>
</evidence>
<evidence type="ECO:0000256" key="3">
    <source>
        <dbReference type="ARBA" id="ARBA00022898"/>
    </source>
</evidence>
<keyword evidence="4 7" id="KW-0456">Lyase</keyword>
<dbReference type="GO" id="GO:0047804">
    <property type="term" value="F:cysteine-S-conjugate beta-lyase activity"/>
    <property type="evidence" value="ECO:0007669"/>
    <property type="project" value="UniProtKB-EC"/>
</dbReference>
<sequence length="429" mass="46272">MTNVTHAGTDRIDSPLTAYHLDQLRERRSVKWRECPPDVLPMWVAEMDTPLAEPIASALTSAIAHGDTGYAVAGRLPEAFAGFASRRYGWQPEPSGMRLVPDVMTGIVETLSLVTDPGARVVVNTPGYPSFFYWLDRIGRRVVNNPLSPGPHGYRLDLDRLERDFATGAEAYLLCNPHNPTGLVLSRGELLAVAELGDRYGVRIIVDEVHAPLTYPGVRHVPFASLNTPAAARSITFVSAAKAWNLAGLKAALAIFGPEAHADVAAIHQEVSECAGLLGVIASEAAFTAGEPWLTDLLTGLDSNRWLLADLLAEHLPAVGYRPPQATYLAWLDCRALGLGEDPAAVFLRHGRVALSPGYRFGTPGRGFVRFNFATSPQQIIEGVRRMAASLDGPCQSVHDLAALSLDDRCSSPRIVPLPNSPCDHGSDP</sequence>
<comment type="similarity">
    <text evidence="5">Belongs to the class-II pyridoxal-phosphate-dependent aminotransferase family. MalY/PatB cystathionine beta-lyase subfamily.</text>
</comment>
<dbReference type="Gene3D" id="3.90.1150.10">
    <property type="entry name" value="Aspartate Aminotransferase, domain 1"/>
    <property type="match status" value="1"/>
</dbReference>
<reference evidence="7 8" key="1">
    <citation type="submission" date="2023-07" db="EMBL/GenBank/DDBJ databases">
        <title>Sequencing the genomes of 1000 actinobacteria strains.</title>
        <authorList>
            <person name="Klenk H.-P."/>
        </authorList>
    </citation>
    <scope>NUCLEOTIDE SEQUENCE [LARGE SCALE GENOMIC DNA]</scope>
    <source>
        <strain evidence="7 8">DSM 44109</strain>
    </source>
</reference>
<protein>
    <recommendedName>
        <fullName evidence="2">cysteine-S-conjugate beta-lyase</fullName>
        <ecNumber evidence="2">4.4.1.13</ecNumber>
    </recommendedName>
</protein>
<comment type="caution">
    <text evidence="7">The sequence shown here is derived from an EMBL/GenBank/DDBJ whole genome shotgun (WGS) entry which is preliminary data.</text>
</comment>
<accession>A0ABT9RN40</accession>
<dbReference type="Pfam" id="PF00155">
    <property type="entry name" value="Aminotran_1_2"/>
    <property type="match status" value="1"/>
</dbReference>
<evidence type="ECO:0000256" key="5">
    <source>
        <dbReference type="ARBA" id="ARBA00037974"/>
    </source>
</evidence>
<organism evidence="7 8">
    <name type="scientific">Streptosporangium brasiliense</name>
    <dbReference type="NCBI Taxonomy" id="47480"/>
    <lineage>
        <taxon>Bacteria</taxon>
        <taxon>Bacillati</taxon>
        <taxon>Actinomycetota</taxon>
        <taxon>Actinomycetes</taxon>
        <taxon>Streptosporangiales</taxon>
        <taxon>Streptosporangiaceae</taxon>
        <taxon>Streptosporangium</taxon>
    </lineage>
</organism>
<dbReference type="InterPro" id="IPR015421">
    <property type="entry name" value="PyrdxlP-dep_Trfase_major"/>
</dbReference>
<evidence type="ECO:0000256" key="4">
    <source>
        <dbReference type="ARBA" id="ARBA00023239"/>
    </source>
</evidence>
<dbReference type="InterPro" id="IPR015424">
    <property type="entry name" value="PyrdxlP-dep_Trfase"/>
</dbReference>
<dbReference type="InterPro" id="IPR004839">
    <property type="entry name" value="Aminotransferase_I/II_large"/>
</dbReference>
<gene>
    <name evidence="7" type="ORF">J2S55_009600</name>
</gene>
<dbReference type="InterPro" id="IPR051798">
    <property type="entry name" value="Class-II_PLP-Dep_Aminotrans"/>
</dbReference>
<dbReference type="Gene3D" id="3.40.640.10">
    <property type="entry name" value="Type I PLP-dependent aspartate aminotransferase-like (Major domain)"/>
    <property type="match status" value="1"/>
</dbReference>
<evidence type="ECO:0000256" key="1">
    <source>
        <dbReference type="ARBA" id="ARBA00001933"/>
    </source>
</evidence>
<name>A0ABT9RN40_9ACTN</name>
<evidence type="ECO:0000313" key="7">
    <source>
        <dbReference type="EMBL" id="MDP9870262.1"/>
    </source>
</evidence>
<dbReference type="PANTHER" id="PTHR43525">
    <property type="entry name" value="PROTEIN MALY"/>
    <property type="match status" value="1"/>
</dbReference>
<feature type="domain" description="Aminotransferase class I/classII large" evidence="6">
    <location>
        <begin position="78"/>
        <end position="385"/>
    </location>
</feature>
<evidence type="ECO:0000313" key="8">
    <source>
        <dbReference type="Proteomes" id="UP001230426"/>
    </source>
</evidence>
<keyword evidence="3" id="KW-0663">Pyridoxal phosphate</keyword>
<dbReference type="Proteomes" id="UP001230426">
    <property type="component" value="Unassembled WGS sequence"/>
</dbReference>
<keyword evidence="8" id="KW-1185">Reference proteome</keyword>
<dbReference type="SUPFAM" id="SSF53383">
    <property type="entry name" value="PLP-dependent transferases"/>
    <property type="match status" value="1"/>
</dbReference>
<dbReference type="PANTHER" id="PTHR43525:SF2">
    <property type="entry name" value="CYSTATHIONINE BETA-LYASE-RELATED"/>
    <property type="match status" value="1"/>
</dbReference>